<dbReference type="PANTHER" id="PTHR45527:SF1">
    <property type="entry name" value="FATTY ACID SYNTHASE"/>
    <property type="match status" value="1"/>
</dbReference>
<dbReference type="Proteomes" id="UP000663842">
    <property type="component" value="Unassembled WGS sequence"/>
</dbReference>
<dbReference type="SUPFAM" id="SSF47336">
    <property type="entry name" value="ACP-like"/>
    <property type="match status" value="1"/>
</dbReference>
<evidence type="ECO:0000259" key="7">
    <source>
        <dbReference type="PROSITE" id="PS50075"/>
    </source>
</evidence>
<dbReference type="Gene3D" id="3.30.559.10">
    <property type="entry name" value="Chloramphenicol acetyltransferase-like domain"/>
    <property type="match status" value="1"/>
</dbReference>
<dbReference type="InterPro" id="IPR009081">
    <property type="entry name" value="PP-bd_ACP"/>
</dbReference>
<dbReference type="InterPro" id="IPR025110">
    <property type="entry name" value="AMP-bd_C"/>
</dbReference>
<dbReference type="GO" id="GO:0043041">
    <property type="term" value="P:amino acid activation for nonribosomal peptide biosynthetic process"/>
    <property type="evidence" value="ECO:0007669"/>
    <property type="project" value="TreeGrafter"/>
</dbReference>
<dbReference type="GO" id="GO:0005737">
    <property type="term" value="C:cytoplasm"/>
    <property type="evidence" value="ECO:0007669"/>
    <property type="project" value="TreeGrafter"/>
</dbReference>
<dbReference type="Pfam" id="PF00668">
    <property type="entry name" value="Condensation"/>
    <property type="match status" value="2"/>
</dbReference>
<protein>
    <recommendedName>
        <fullName evidence="2">Fatty acid synthase</fullName>
        <ecNumber evidence="1">2.3.1.85</ecNumber>
    </recommendedName>
</protein>
<evidence type="ECO:0000256" key="6">
    <source>
        <dbReference type="ARBA" id="ARBA00044883"/>
    </source>
</evidence>
<dbReference type="Pfam" id="PF00501">
    <property type="entry name" value="AMP-binding"/>
    <property type="match status" value="2"/>
</dbReference>
<dbReference type="InterPro" id="IPR020845">
    <property type="entry name" value="AMP-binding_CS"/>
</dbReference>
<dbReference type="Pfam" id="PF13193">
    <property type="entry name" value="AMP-binding_C"/>
    <property type="match status" value="1"/>
</dbReference>
<dbReference type="GO" id="GO:0031177">
    <property type="term" value="F:phosphopantetheine binding"/>
    <property type="evidence" value="ECO:0007669"/>
    <property type="project" value="InterPro"/>
</dbReference>
<dbReference type="Gene3D" id="3.40.50.980">
    <property type="match status" value="4"/>
</dbReference>
<dbReference type="Gene3D" id="1.10.1200.10">
    <property type="entry name" value="ACP-like"/>
    <property type="match status" value="1"/>
</dbReference>
<keyword evidence="4" id="KW-0597">Phosphoprotein</keyword>
<dbReference type="FunFam" id="3.40.50.980:FF:000001">
    <property type="entry name" value="Non-ribosomal peptide synthetase"/>
    <property type="match status" value="2"/>
</dbReference>
<dbReference type="Pfam" id="PF00550">
    <property type="entry name" value="PP-binding"/>
    <property type="match status" value="1"/>
</dbReference>
<feature type="domain" description="Carrier" evidence="7">
    <location>
        <begin position="865"/>
        <end position="942"/>
    </location>
</feature>
<dbReference type="EMBL" id="CAJOBF010008729">
    <property type="protein sequence ID" value="CAF4261367.1"/>
    <property type="molecule type" value="Genomic_DNA"/>
</dbReference>
<dbReference type="Proteomes" id="UP000663887">
    <property type="component" value="Unassembled WGS sequence"/>
</dbReference>
<evidence type="ECO:0000256" key="1">
    <source>
        <dbReference type="ARBA" id="ARBA00012873"/>
    </source>
</evidence>
<dbReference type="EC" id="2.3.1.85" evidence="1"/>
<dbReference type="EMBL" id="CAJNRG010002846">
    <property type="protein sequence ID" value="CAF2051818.1"/>
    <property type="molecule type" value="Genomic_DNA"/>
</dbReference>
<dbReference type="GO" id="GO:0044550">
    <property type="term" value="P:secondary metabolite biosynthetic process"/>
    <property type="evidence" value="ECO:0007669"/>
    <property type="project" value="TreeGrafter"/>
</dbReference>
<dbReference type="InterPro" id="IPR020806">
    <property type="entry name" value="PKS_PP-bd"/>
</dbReference>
<dbReference type="GO" id="GO:0004312">
    <property type="term" value="F:fatty acid synthase activity"/>
    <property type="evidence" value="ECO:0007669"/>
    <property type="project" value="UniProtKB-EC"/>
</dbReference>
<dbReference type="SUPFAM" id="SSF56801">
    <property type="entry name" value="Acetyl-CoA synthetase-like"/>
    <property type="match status" value="2"/>
</dbReference>
<evidence type="ECO:0000256" key="5">
    <source>
        <dbReference type="ARBA" id="ARBA00022598"/>
    </source>
</evidence>
<dbReference type="GO" id="GO:0016874">
    <property type="term" value="F:ligase activity"/>
    <property type="evidence" value="ECO:0007669"/>
    <property type="project" value="UniProtKB-KW"/>
</dbReference>
<dbReference type="SUPFAM" id="SSF52777">
    <property type="entry name" value="CoA-dependent acyltransferases"/>
    <property type="match status" value="3"/>
</dbReference>
<dbReference type="PRINTS" id="PR00154">
    <property type="entry name" value="AMPBINDING"/>
</dbReference>
<dbReference type="CDD" id="cd19531">
    <property type="entry name" value="LCL_NRPS-like"/>
    <property type="match status" value="1"/>
</dbReference>
<dbReference type="InterPro" id="IPR020459">
    <property type="entry name" value="AMP-binding"/>
</dbReference>
<dbReference type="InterPro" id="IPR023213">
    <property type="entry name" value="CAT-like_dom_sf"/>
</dbReference>
<organism evidence="8 10">
    <name type="scientific">Rotaria magnacalcarata</name>
    <dbReference type="NCBI Taxonomy" id="392030"/>
    <lineage>
        <taxon>Eukaryota</taxon>
        <taxon>Metazoa</taxon>
        <taxon>Spiralia</taxon>
        <taxon>Gnathifera</taxon>
        <taxon>Rotifera</taxon>
        <taxon>Eurotatoria</taxon>
        <taxon>Bdelloidea</taxon>
        <taxon>Philodinida</taxon>
        <taxon>Philodinidae</taxon>
        <taxon>Rotaria</taxon>
    </lineage>
</organism>
<dbReference type="InterPro" id="IPR001242">
    <property type="entry name" value="Condensation_dom"/>
</dbReference>
<sequence length="1622" mass="186139">MLNILCQTNCKVELKVNPLSNLIASEHTSLPLSSSAASSSSSFRDESYENAQIYLQKHRLDNIDYWENEINQIEERCDLTGLLKAEIRNKVVLNQYDHVKQSKSRTMIIDDKLYRNLKDTCRESGLTLSSTLQFVWHKILSIYGNSSQTIIGTTVSGRNIPVNDIETSVGLFINTLPLIVNHCVDGLIIDAIKAIQDKMNEMITRSNVDFSQLSKGKMKHSLFDALFVYENYPTSEGKVERQEKSLKLERKYNAEKLDYPLAIVAYETVATGSVTIVVNYAGELFVDETIVDLLDVANLLFTQIGDGQVIRVSDLHLIPTTQLKMITEQNKTFTNVRESSTETTVHKLFEVEVEKSADRIAIVHKDVQLTYRELNEKVNQLAHYLGSIYDIQPDDLIALLLEKSELMIVSILAVWKSGAAYVPIDPTYPDERIQFILQDTKAKIMITNKKYMTRLDPHDIMKVAVDCPQVNQLVNNNRMTFNPDPNTTKDNLAYVIYTSGTTGQPKGVMVEHGTVVAFRNDVKYRDFGHSEKDTVSQVILFLANYVFDMSIEQLVLSILSSNMLTIISNTFSVDENFYAYLNANRMTYMSLTPSQLQGIDLRRLKHLELLTLGGEPLSEILFDKIRTQYIGKVRNVYGLTETTICNMFYVYENDMKYKNSIGVPLWNTKAFVLNNRQQMLPVNVVGELYLTGNCVSRGYLNRPELTAERFLSNPFQTEEEKQTGKNGRIYKTGDLVRWLPNGELEYLGRNDFQVKIRGLRIELGEIETVLCSYQGVKQAVVLVRDVKTVEAQGRSRKYLLGYFVSETSLIETDIKQYMETKLPDYMIPNRLMRIEKIPMNINGKLDSRALPEVDFSKSDQNHLVPPRNDLEAKIIRIWSDVLRITIENISIYDDFFSLGGDSILVVKLSVMITNSLPNTVTVMDIFENRTVAKLASHILHRMDDPAGQSDHILKLHSEYSNHPKYVLSFAQERLLFINDFTGEKGMTAYNIPICVKFLHNDVKRDLLYQSLLAILYRHEILRSLIHADKLGVVSQYLLNEAETHALFKVNEVHVSSNDQLDAELFKFATYVFNLRKELPIKVTLYEMRNENGPDFTTLYMCLLMHHICFDGWSSNIFWRELQIFYDYFDKRTNKFSVVISSCLTLNLPALPVQYKDFAAWQRKYLTGERLHNLSQFWKSKLDGFEMLNLTPDCSIRPPNYDYSGDEIMFELNEQITTELKQLAKNIKVSLFSLLLSAYVLMLSTYTNQKDIVIGTPVANRNQPELENLIGFFVNLLVLRIKLNPQANATDYIRQVSEEVISAQIYQEMPFESLVKELQIENDASRHPIVQVIFIMNSQFEITVSSTHKSNEPAKSLEMSEYLSNHTNFNTAKYDITTSIDETDKCLKGHFNFATKVFHQSTIQNFIESYIHILTQFSRLSHNCRLQDIPCINRKQRSQIEKWNKTYTNGTELNTEATLHKLFEEEAEKSSGKIAVVFEDIQLTYRELNEKANQFRNYIKSICDIQPDDLIALFLDKSELMIVSILAVWKSGAAYVPIDPTYPEERIQFILQDTKAKIMITNKKYMARLDPHDIMKVAVDCPLVNQLVNNNRMTFNPDPNTTKDNLAYVIYTSGTTGQPKGVM</sequence>
<dbReference type="InterPro" id="IPR010071">
    <property type="entry name" value="AA_adenyl_dom"/>
</dbReference>
<evidence type="ECO:0000313" key="8">
    <source>
        <dbReference type="EMBL" id="CAF2051818.1"/>
    </source>
</evidence>
<dbReference type="PROSITE" id="PS00012">
    <property type="entry name" value="PHOSPHOPANTETHEINE"/>
    <property type="match status" value="1"/>
</dbReference>
<dbReference type="InterPro" id="IPR000873">
    <property type="entry name" value="AMP-dep_synth/lig_dom"/>
</dbReference>
<dbReference type="InterPro" id="IPR006162">
    <property type="entry name" value="Ppantetheine_attach_site"/>
</dbReference>
<dbReference type="InterPro" id="IPR036736">
    <property type="entry name" value="ACP-like_sf"/>
</dbReference>
<dbReference type="Gene3D" id="2.30.38.10">
    <property type="entry name" value="Luciferase, Domain 3"/>
    <property type="match status" value="1"/>
</dbReference>
<dbReference type="PROSITE" id="PS00455">
    <property type="entry name" value="AMP_BINDING"/>
    <property type="match status" value="2"/>
</dbReference>
<name>A0A816PS81_9BILA</name>
<proteinExistence type="predicted"/>
<reference evidence="8" key="1">
    <citation type="submission" date="2021-02" db="EMBL/GenBank/DDBJ databases">
        <authorList>
            <person name="Nowell W R."/>
        </authorList>
    </citation>
    <scope>NUCLEOTIDE SEQUENCE</scope>
</reference>
<dbReference type="SMART" id="SM00823">
    <property type="entry name" value="PKS_PP"/>
    <property type="match status" value="1"/>
</dbReference>
<comment type="caution">
    <text evidence="8">The sequence shown here is derived from an EMBL/GenBank/DDBJ whole genome shotgun (WGS) entry which is preliminary data.</text>
</comment>
<evidence type="ECO:0000313" key="10">
    <source>
        <dbReference type="Proteomes" id="UP000663887"/>
    </source>
</evidence>
<feature type="non-terminal residue" evidence="8">
    <location>
        <position position="1622"/>
    </location>
</feature>
<comment type="catalytic activity">
    <reaction evidence="6">
        <text>acetyl-CoA + n malonyl-CoA + 2n NADPH + 2n H(+) = a long-chain fatty acid + (n+1) CoA + n CO2 + 2n NADP(+).</text>
        <dbReference type="EC" id="2.3.1.85"/>
    </reaction>
</comment>
<accession>A0A816PS81</accession>
<dbReference type="NCBIfam" id="TIGR01733">
    <property type="entry name" value="AA-adenyl-dom"/>
    <property type="match status" value="1"/>
</dbReference>
<dbReference type="PROSITE" id="PS50075">
    <property type="entry name" value="CARRIER"/>
    <property type="match status" value="1"/>
</dbReference>
<evidence type="ECO:0000256" key="4">
    <source>
        <dbReference type="ARBA" id="ARBA00022553"/>
    </source>
</evidence>
<evidence type="ECO:0000256" key="2">
    <source>
        <dbReference type="ARBA" id="ARBA00018769"/>
    </source>
</evidence>
<dbReference type="Gene3D" id="3.30.559.30">
    <property type="entry name" value="Nonribosomal peptide synthetase, condensation domain"/>
    <property type="match status" value="2"/>
</dbReference>
<keyword evidence="3" id="KW-0596">Phosphopantetheine</keyword>
<dbReference type="PANTHER" id="PTHR45527">
    <property type="entry name" value="NONRIBOSOMAL PEPTIDE SYNTHETASE"/>
    <property type="match status" value="1"/>
</dbReference>
<evidence type="ECO:0000313" key="9">
    <source>
        <dbReference type="EMBL" id="CAF4261367.1"/>
    </source>
</evidence>
<dbReference type="InterPro" id="IPR045851">
    <property type="entry name" value="AMP-bd_C_sf"/>
</dbReference>
<dbReference type="Gene3D" id="3.30.300.30">
    <property type="match status" value="1"/>
</dbReference>
<evidence type="ECO:0000256" key="3">
    <source>
        <dbReference type="ARBA" id="ARBA00022450"/>
    </source>
</evidence>
<keyword evidence="5" id="KW-0436">Ligase</keyword>
<gene>
    <name evidence="9" type="ORF">UXM345_LOCUS31291</name>
    <name evidence="8" type="ORF">XDN619_LOCUS8670</name>
</gene>